<dbReference type="InParanoid" id="E1ZYL3"/>
<evidence type="ECO:0000313" key="1">
    <source>
        <dbReference type="EMBL" id="EFN73725.1"/>
    </source>
</evidence>
<protein>
    <submittedName>
        <fullName evidence="1">Uncharacterized protein</fullName>
    </submittedName>
</protein>
<dbReference type="Proteomes" id="UP000000311">
    <property type="component" value="Unassembled WGS sequence"/>
</dbReference>
<accession>E1ZYL3</accession>
<keyword evidence="2" id="KW-1185">Reference proteome</keyword>
<evidence type="ECO:0000313" key="2">
    <source>
        <dbReference type="Proteomes" id="UP000000311"/>
    </source>
</evidence>
<sequence>MIRLGNEAQKRKVMEMKKNLRRRKERILEDWTWKERKMSWRLEEIARKEMGKRRRIWVGYGVIRIEQWWRWDEIEEVLVDGRGKIREKEGGNLEEQWREMEKRIKETLEDVES</sequence>
<dbReference type="OMA" id="RREWIID"/>
<dbReference type="AlphaFoldDB" id="E1ZYL3"/>
<gene>
    <name evidence="1" type="ORF">EAG_09470</name>
</gene>
<reference evidence="1 2" key="1">
    <citation type="journal article" date="2010" name="Science">
        <title>Genomic comparison of the ants Camponotus floridanus and Harpegnathos saltator.</title>
        <authorList>
            <person name="Bonasio R."/>
            <person name="Zhang G."/>
            <person name="Ye C."/>
            <person name="Mutti N.S."/>
            <person name="Fang X."/>
            <person name="Qin N."/>
            <person name="Donahue G."/>
            <person name="Yang P."/>
            <person name="Li Q."/>
            <person name="Li C."/>
            <person name="Zhang P."/>
            <person name="Huang Z."/>
            <person name="Berger S.L."/>
            <person name="Reinberg D."/>
            <person name="Wang J."/>
            <person name="Liebig J."/>
        </authorList>
    </citation>
    <scope>NUCLEOTIDE SEQUENCE [LARGE SCALE GENOMIC DNA]</scope>
    <source>
        <strain evidence="2">C129</strain>
    </source>
</reference>
<proteinExistence type="predicted"/>
<dbReference type="EMBL" id="GL435231">
    <property type="protein sequence ID" value="EFN73725.1"/>
    <property type="molecule type" value="Genomic_DNA"/>
</dbReference>
<dbReference type="OrthoDB" id="7555035at2759"/>
<name>E1ZYL3_CAMFO</name>
<organism evidence="2">
    <name type="scientific">Camponotus floridanus</name>
    <name type="common">Florida carpenter ant</name>
    <dbReference type="NCBI Taxonomy" id="104421"/>
    <lineage>
        <taxon>Eukaryota</taxon>
        <taxon>Metazoa</taxon>
        <taxon>Ecdysozoa</taxon>
        <taxon>Arthropoda</taxon>
        <taxon>Hexapoda</taxon>
        <taxon>Insecta</taxon>
        <taxon>Pterygota</taxon>
        <taxon>Neoptera</taxon>
        <taxon>Endopterygota</taxon>
        <taxon>Hymenoptera</taxon>
        <taxon>Apocrita</taxon>
        <taxon>Aculeata</taxon>
        <taxon>Formicoidea</taxon>
        <taxon>Formicidae</taxon>
        <taxon>Formicinae</taxon>
        <taxon>Camponotus</taxon>
    </lineage>
</organism>